<dbReference type="EMBL" id="VSSQ01007909">
    <property type="protein sequence ID" value="MPM37336.1"/>
    <property type="molecule type" value="Genomic_DNA"/>
</dbReference>
<dbReference type="InterPro" id="IPR013105">
    <property type="entry name" value="TPR_2"/>
</dbReference>
<keyword evidence="1" id="KW-0677">Repeat</keyword>
<dbReference type="SMART" id="SM00271">
    <property type="entry name" value="DnaJ"/>
    <property type="match status" value="1"/>
</dbReference>
<proteinExistence type="predicted"/>
<gene>
    <name evidence="4" type="primary">dnaJ_38</name>
    <name evidence="4" type="ORF">SDC9_83946</name>
</gene>
<evidence type="ECO:0000259" key="3">
    <source>
        <dbReference type="PROSITE" id="PS50076"/>
    </source>
</evidence>
<dbReference type="AlphaFoldDB" id="A0A644Z8X9"/>
<dbReference type="SUPFAM" id="SSF48452">
    <property type="entry name" value="TPR-like"/>
    <property type="match status" value="1"/>
</dbReference>
<dbReference type="InterPro" id="IPR001623">
    <property type="entry name" value="DnaJ_domain"/>
</dbReference>
<dbReference type="PROSITE" id="PS50076">
    <property type="entry name" value="DNAJ_2"/>
    <property type="match status" value="1"/>
</dbReference>
<dbReference type="Pfam" id="PF07719">
    <property type="entry name" value="TPR_2"/>
    <property type="match status" value="1"/>
</dbReference>
<protein>
    <submittedName>
        <fullName evidence="4">Chaperone protein DnaJ</fullName>
    </submittedName>
</protein>
<evidence type="ECO:0000256" key="2">
    <source>
        <dbReference type="ARBA" id="ARBA00022803"/>
    </source>
</evidence>
<reference evidence="4" key="1">
    <citation type="submission" date="2019-08" db="EMBL/GenBank/DDBJ databases">
        <authorList>
            <person name="Kucharzyk K."/>
            <person name="Murdoch R.W."/>
            <person name="Higgins S."/>
            <person name="Loffler F."/>
        </authorList>
    </citation>
    <scope>NUCLEOTIDE SEQUENCE</scope>
</reference>
<evidence type="ECO:0000256" key="1">
    <source>
        <dbReference type="ARBA" id="ARBA00022737"/>
    </source>
</evidence>
<name>A0A644Z8X9_9ZZZZ</name>
<accession>A0A644Z8X9</accession>
<dbReference type="PANTHER" id="PTHR24074">
    <property type="entry name" value="CO-CHAPERONE PROTEIN DJLA"/>
    <property type="match status" value="1"/>
</dbReference>
<feature type="domain" description="J" evidence="3">
    <location>
        <begin position="3"/>
        <end position="73"/>
    </location>
</feature>
<dbReference type="PRINTS" id="PR00625">
    <property type="entry name" value="JDOMAIN"/>
</dbReference>
<dbReference type="InterPro" id="IPR019734">
    <property type="entry name" value="TPR_rpt"/>
</dbReference>
<dbReference type="PROSITE" id="PS50005">
    <property type="entry name" value="TPR"/>
    <property type="match status" value="1"/>
</dbReference>
<dbReference type="Gene3D" id="1.25.40.10">
    <property type="entry name" value="Tetratricopeptide repeat domain"/>
    <property type="match status" value="1"/>
</dbReference>
<comment type="caution">
    <text evidence="4">The sequence shown here is derived from an EMBL/GenBank/DDBJ whole genome shotgun (WGS) entry which is preliminary data.</text>
</comment>
<organism evidence="4">
    <name type="scientific">bioreactor metagenome</name>
    <dbReference type="NCBI Taxonomy" id="1076179"/>
    <lineage>
        <taxon>unclassified sequences</taxon>
        <taxon>metagenomes</taxon>
        <taxon>ecological metagenomes</taxon>
    </lineage>
</organism>
<dbReference type="SUPFAM" id="SSF46565">
    <property type="entry name" value="Chaperone J-domain"/>
    <property type="match status" value="1"/>
</dbReference>
<evidence type="ECO:0000313" key="4">
    <source>
        <dbReference type="EMBL" id="MPM37336.1"/>
    </source>
</evidence>
<dbReference type="InterPro" id="IPR050817">
    <property type="entry name" value="DjlA_DnaK_co-chaperone"/>
</dbReference>
<dbReference type="Pfam" id="PF00226">
    <property type="entry name" value="DnaJ"/>
    <property type="match status" value="1"/>
</dbReference>
<dbReference type="Gene3D" id="1.10.287.110">
    <property type="entry name" value="DnaJ domain"/>
    <property type="match status" value="1"/>
</dbReference>
<dbReference type="InterPro" id="IPR011990">
    <property type="entry name" value="TPR-like_helical_dom_sf"/>
</dbReference>
<dbReference type="InterPro" id="IPR036869">
    <property type="entry name" value="J_dom_sf"/>
</dbReference>
<keyword evidence="2" id="KW-0802">TPR repeat</keyword>
<dbReference type="CDD" id="cd06257">
    <property type="entry name" value="DnaJ"/>
    <property type="match status" value="1"/>
</dbReference>
<sequence length="200" mass="23104">MRNPYEVLGVTQGASEEEIKRAYRELVKKYHPDKYSDNPLQDLAEEKLREINEAYDALMKNFQGSNSSYGGYSSSSQSGNYGGDSSFQEIRMEINRGNLNGAEAKLNAISNRTGEWHFLMGMIHFRKGWFDSAHRFFNTACSMDPNNFEYRQMLNELNQRQTSYRQNYYGRRGGNDDMCNMCFKIWAIDICCECMGGDCI</sequence>